<gene>
    <name evidence="1" type="ORF">COCNU_01G017290</name>
</gene>
<name>A0A8K0HWD8_COCNU</name>
<evidence type="ECO:0000313" key="2">
    <source>
        <dbReference type="Proteomes" id="UP000797356"/>
    </source>
</evidence>
<reference evidence="1" key="1">
    <citation type="journal article" date="2017" name="Gigascience">
        <title>The genome draft of coconut (Cocos nucifera).</title>
        <authorList>
            <person name="Xiao Y."/>
            <person name="Xu P."/>
            <person name="Fan H."/>
            <person name="Baudouin L."/>
            <person name="Xia W."/>
            <person name="Bocs S."/>
            <person name="Xu J."/>
            <person name="Li Q."/>
            <person name="Guo A."/>
            <person name="Zhou L."/>
            <person name="Li J."/>
            <person name="Wu Y."/>
            <person name="Ma Z."/>
            <person name="Armero A."/>
            <person name="Issali A.E."/>
            <person name="Liu N."/>
            <person name="Peng M."/>
            <person name="Yang Y."/>
        </authorList>
    </citation>
    <scope>NUCLEOTIDE SEQUENCE</scope>
    <source>
        <tissue evidence="1">Spear leaf of Hainan Tall coconut</tissue>
    </source>
</reference>
<dbReference type="AlphaFoldDB" id="A0A8K0HWD8"/>
<dbReference type="Proteomes" id="UP000797356">
    <property type="component" value="Chromosome 1"/>
</dbReference>
<comment type="caution">
    <text evidence="1">The sequence shown here is derived from an EMBL/GenBank/DDBJ whole genome shotgun (WGS) entry which is preliminary data.</text>
</comment>
<organism evidence="1 2">
    <name type="scientific">Cocos nucifera</name>
    <name type="common">Coconut palm</name>
    <dbReference type="NCBI Taxonomy" id="13894"/>
    <lineage>
        <taxon>Eukaryota</taxon>
        <taxon>Viridiplantae</taxon>
        <taxon>Streptophyta</taxon>
        <taxon>Embryophyta</taxon>
        <taxon>Tracheophyta</taxon>
        <taxon>Spermatophyta</taxon>
        <taxon>Magnoliopsida</taxon>
        <taxon>Liliopsida</taxon>
        <taxon>Arecaceae</taxon>
        <taxon>Arecoideae</taxon>
        <taxon>Cocoseae</taxon>
        <taxon>Attaleinae</taxon>
        <taxon>Cocos</taxon>
    </lineage>
</organism>
<reference evidence="1" key="2">
    <citation type="submission" date="2019-07" db="EMBL/GenBank/DDBJ databases">
        <authorList>
            <person name="Yang Y."/>
            <person name="Bocs S."/>
            <person name="Baudouin L."/>
        </authorList>
    </citation>
    <scope>NUCLEOTIDE SEQUENCE</scope>
    <source>
        <tissue evidence="1">Spear leaf of Hainan Tall coconut</tissue>
    </source>
</reference>
<evidence type="ECO:0000313" key="1">
    <source>
        <dbReference type="EMBL" id="KAG1327795.1"/>
    </source>
</evidence>
<keyword evidence="2" id="KW-1185">Reference proteome</keyword>
<dbReference type="EMBL" id="CM017872">
    <property type="protein sequence ID" value="KAG1327795.1"/>
    <property type="molecule type" value="Genomic_DNA"/>
</dbReference>
<sequence>MPPPIALLLRHFSNSRFCCRGLLKMSPLNRVPGWKFLLELEVLSPSCFS</sequence>
<proteinExistence type="predicted"/>
<accession>A0A8K0HWD8</accession>
<protein>
    <submittedName>
        <fullName evidence="1">Uncharacterized protein</fullName>
    </submittedName>
</protein>